<dbReference type="Proteomes" id="UP000054826">
    <property type="component" value="Unassembled WGS sequence"/>
</dbReference>
<dbReference type="AlphaFoldDB" id="A0A0V1IWI2"/>
<dbReference type="EMBL" id="JYDV01000171">
    <property type="protein sequence ID" value="KRZ27101.1"/>
    <property type="molecule type" value="Genomic_DNA"/>
</dbReference>
<sequence>MKVLRNHFMPISSVSTLFVPADEGSRLREQLVCGLPDGNLQNQLLTDRELTFAKVLERALLAEVAIAQASGIRSLNSTVTTEVQHTRKVTVTARCETFADNKRALNNNHSSRHIEIVSRSKSQSTVKKKSMKPNRHATNSVAVEEEEYRINRLTTSNQVIRILILAFACSRYIKRCYHLEFVELYHNFLANQVEATEPLNYLLDKGVPWKWTRRHEKACDVQQPSSDGDAVYSRSGRLRGGATGVIPTAPNSKVKDAASNNIQLQQRAKDGQSRVASETRQSLDNTPTLCSLTARTLI</sequence>
<reference evidence="2 3" key="1">
    <citation type="submission" date="2015-01" db="EMBL/GenBank/DDBJ databases">
        <title>Evolution of Trichinella species and genotypes.</title>
        <authorList>
            <person name="Korhonen P.K."/>
            <person name="Edoardo P."/>
            <person name="Giuseppe L.R."/>
            <person name="Gasser R.B."/>
        </authorList>
    </citation>
    <scope>NUCLEOTIDE SEQUENCE [LARGE SCALE GENOMIC DNA]</scope>
    <source>
        <strain evidence="2">ISS176</strain>
    </source>
</reference>
<protein>
    <submittedName>
        <fullName evidence="2">Uncharacterized protein</fullName>
    </submittedName>
</protein>
<name>A0A0V1IWI2_TRIPS</name>
<dbReference type="EMBL" id="JYDV01000171">
    <property type="protein sequence ID" value="KRZ27114.1"/>
    <property type="molecule type" value="Genomic_DNA"/>
</dbReference>
<evidence type="ECO:0000313" key="1">
    <source>
        <dbReference type="EMBL" id="KRZ27101.1"/>
    </source>
</evidence>
<evidence type="ECO:0000313" key="2">
    <source>
        <dbReference type="EMBL" id="KRZ27114.1"/>
    </source>
</evidence>
<evidence type="ECO:0000313" key="3">
    <source>
        <dbReference type="Proteomes" id="UP000054826"/>
    </source>
</evidence>
<gene>
    <name evidence="1" type="ORF">T4C_1191</name>
    <name evidence="2" type="ORF">T4C_3208</name>
</gene>
<organism evidence="2 3">
    <name type="scientific">Trichinella pseudospiralis</name>
    <name type="common">Parasitic roundworm</name>
    <dbReference type="NCBI Taxonomy" id="6337"/>
    <lineage>
        <taxon>Eukaryota</taxon>
        <taxon>Metazoa</taxon>
        <taxon>Ecdysozoa</taxon>
        <taxon>Nematoda</taxon>
        <taxon>Enoplea</taxon>
        <taxon>Dorylaimia</taxon>
        <taxon>Trichinellida</taxon>
        <taxon>Trichinellidae</taxon>
        <taxon>Trichinella</taxon>
    </lineage>
</organism>
<accession>A0A0V1IWI2</accession>
<proteinExistence type="predicted"/>
<comment type="caution">
    <text evidence="2">The sequence shown here is derived from an EMBL/GenBank/DDBJ whole genome shotgun (WGS) entry which is preliminary data.</text>
</comment>